<organism evidence="2 3">
    <name type="scientific">Marivirga atlantica</name>
    <dbReference type="NCBI Taxonomy" id="1548457"/>
    <lineage>
        <taxon>Bacteria</taxon>
        <taxon>Pseudomonadati</taxon>
        <taxon>Bacteroidota</taxon>
        <taxon>Cytophagia</taxon>
        <taxon>Cytophagales</taxon>
        <taxon>Marivirgaceae</taxon>
        <taxon>Marivirga</taxon>
    </lineage>
</organism>
<evidence type="ECO:0000256" key="1">
    <source>
        <dbReference type="SAM" id="Phobius"/>
    </source>
</evidence>
<sequence>MGFKAILRILPWAIVLVLLAFLWLRRLSNYSTPEKFSIENTTVLQEIEALGKLELVKYRFKEVIEAEELAKRYLDLGIFYFPAGQDQKAILIAKGEAVACVDLTKLEAKDFQIEKDTIFVQLPAPELCYYKIDLDKSTFYDLKTSKDEKKAAEFIDKVYAKAEVQIKDAAQESGILADAERMAGLVLNPMFEGLTNKKVIITYKLKPVKLAPEGKDLLEK</sequence>
<reference evidence="2" key="1">
    <citation type="submission" date="2021-01" db="EMBL/GenBank/DDBJ databases">
        <title>Marivirga sp. nov., isolated from intertidal surface sediments.</title>
        <authorList>
            <person name="Zhang M."/>
        </authorList>
    </citation>
    <scope>NUCLEOTIDE SEQUENCE</scope>
    <source>
        <strain evidence="2">SM1354</strain>
    </source>
</reference>
<keyword evidence="1" id="KW-0472">Membrane</keyword>
<evidence type="ECO:0000313" key="2">
    <source>
        <dbReference type="EMBL" id="MBL0764142.1"/>
    </source>
</evidence>
<keyword evidence="1" id="KW-0812">Transmembrane</keyword>
<feature type="transmembrane region" description="Helical" evidence="1">
    <location>
        <begin position="6"/>
        <end position="24"/>
    </location>
</feature>
<protein>
    <submittedName>
        <fullName evidence="2">DUF4230 domain-containing protein</fullName>
    </submittedName>
</protein>
<name>A0A937AK18_9BACT</name>
<comment type="caution">
    <text evidence="2">The sequence shown here is derived from an EMBL/GenBank/DDBJ whole genome shotgun (WGS) entry which is preliminary data.</text>
</comment>
<dbReference type="RefSeq" id="WP_201917440.1">
    <property type="nucleotide sequence ID" value="NZ_JAERQG010000001.1"/>
</dbReference>
<keyword evidence="1" id="KW-1133">Transmembrane helix</keyword>
<evidence type="ECO:0000313" key="3">
    <source>
        <dbReference type="Proteomes" id="UP000642920"/>
    </source>
</evidence>
<gene>
    <name evidence="2" type="ORF">JKP34_02690</name>
</gene>
<accession>A0A937AK18</accession>
<dbReference type="Proteomes" id="UP000642920">
    <property type="component" value="Unassembled WGS sequence"/>
</dbReference>
<dbReference type="AlphaFoldDB" id="A0A937AK18"/>
<keyword evidence="3" id="KW-1185">Reference proteome</keyword>
<dbReference type="Pfam" id="PF14014">
    <property type="entry name" value="DUF4230"/>
    <property type="match status" value="1"/>
</dbReference>
<proteinExistence type="predicted"/>
<dbReference type="InterPro" id="IPR025324">
    <property type="entry name" value="DUF4230"/>
</dbReference>
<dbReference type="EMBL" id="JAERQG010000001">
    <property type="protein sequence ID" value="MBL0764142.1"/>
    <property type="molecule type" value="Genomic_DNA"/>
</dbReference>